<comment type="caution">
    <text evidence="3">The sequence shown here is derived from an EMBL/GenBank/DDBJ whole genome shotgun (WGS) entry which is preliminary data.</text>
</comment>
<dbReference type="Proteomes" id="UP000295680">
    <property type="component" value="Unassembled WGS sequence"/>
</dbReference>
<evidence type="ECO:0000313" key="3">
    <source>
        <dbReference type="EMBL" id="TCO65164.1"/>
    </source>
</evidence>
<gene>
    <name evidence="3" type="ORF">EV192_101952</name>
</gene>
<protein>
    <submittedName>
        <fullName evidence="3">Uncharacterized protein</fullName>
    </submittedName>
</protein>
<keyword evidence="4" id="KW-1185">Reference proteome</keyword>
<feature type="compositionally biased region" description="Basic and acidic residues" evidence="1">
    <location>
        <begin position="411"/>
        <end position="423"/>
    </location>
</feature>
<dbReference type="EMBL" id="SLWS01000001">
    <property type="protein sequence ID" value="TCO65164.1"/>
    <property type="molecule type" value="Genomic_DNA"/>
</dbReference>
<accession>A0A4R2JYZ5</accession>
<keyword evidence="2" id="KW-1133">Transmembrane helix</keyword>
<proteinExistence type="predicted"/>
<evidence type="ECO:0000313" key="4">
    <source>
        <dbReference type="Proteomes" id="UP000295680"/>
    </source>
</evidence>
<evidence type="ECO:0000256" key="1">
    <source>
        <dbReference type="SAM" id="MobiDB-lite"/>
    </source>
</evidence>
<organism evidence="3 4">
    <name type="scientific">Actinocrispum wychmicini</name>
    <dbReference type="NCBI Taxonomy" id="1213861"/>
    <lineage>
        <taxon>Bacteria</taxon>
        <taxon>Bacillati</taxon>
        <taxon>Actinomycetota</taxon>
        <taxon>Actinomycetes</taxon>
        <taxon>Pseudonocardiales</taxon>
        <taxon>Pseudonocardiaceae</taxon>
        <taxon>Actinocrispum</taxon>
    </lineage>
</organism>
<feature type="compositionally biased region" description="Polar residues" evidence="1">
    <location>
        <begin position="163"/>
        <end position="175"/>
    </location>
</feature>
<keyword evidence="2" id="KW-0812">Transmembrane</keyword>
<feature type="region of interest" description="Disordered" evidence="1">
    <location>
        <begin position="260"/>
        <end position="301"/>
    </location>
</feature>
<feature type="transmembrane region" description="Helical" evidence="2">
    <location>
        <begin position="129"/>
        <end position="154"/>
    </location>
</feature>
<feature type="region of interest" description="Disordered" evidence="1">
    <location>
        <begin position="352"/>
        <end position="433"/>
    </location>
</feature>
<feature type="compositionally biased region" description="Pro residues" evidence="1">
    <location>
        <begin position="362"/>
        <end position="376"/>
    </location>
</feature>
<feature type="region of interest" description="Disordered" evidence="1">
    <location>
        <begin position="163"/>
        <end position="185"/>
    </location>
</feature>
<evidence type="ECO:0000256" key="2">
    <source>
        <dbReference type="SAM" id="Phobius"/>
    </source>
</evidence>
<sequence>MGDQLARSDKTFPRAVRIVQNQVGNAPLPPRNPVRQPHRALIVHAGHIRAVAAHSPSSTRRITRFGEYDRPWITAEWTHTGRTCESVFPADVLEARVQTANPRVEPKRWWFEVARSGPARDAGARLRRVVLRFLALAGFTALGWLAAVLLAGAASADTGVPQTNVNAVQPHSSPTKKPARNGGNPGLVGGLVGGVLNTVDTTVGNVTTTVTNTVGAVTTTVTNTVGAVTTTVTNTVGAVTDALHQVITTVTDLPQHILPGGGQSGGGITLPPLVQDPVNDLLKPSAPKASKTTATEQPTARVEALAPVAETVAETPAPELTLVAEPQHSHSLRVASPDTGHSDVHKANRAHERAAPGGNGPSPLPSPSGPMAPAAPGPSFSSGNSSGSGARGALAAVTPQARLAPPPLVGRLDRAHPVAERGHTPGLPVTTPD</sequence>
<dbReference type="Gene3D" id="1.20.120.20">
    <property type="entry name" value="Apolipoprotein"/>
    <property type="match status" value="1"/>
</dbReference>
<keyword evidence="2" id="KW-0472">Membrane</keyword>
<dbReference type="AlphaFoldDB" id="A0A4R2JYZ5"/>
<reference evidence="3 4" key="1">
    <citation type="submission" date="2019-03" db="EMBL/GenBank/DDBJ databases">
        <title>Genomic Encyclopedia of Type Strains, Phase IV (KMG-IV): sequencing the most valuable type-strain genomes for metagenomic binning, comparative biology and taxonomic classification.</title>
        <authorList>
            <person name="Goeker M."/>
        </authorList>
    </citation>
    <scope>NUCLEOTIDE SEQUENCE [LARGE SCALE GENOMIC DNA]</scope>
    <source>
        <strain evidence="3 4">DSM 45934</strain>
    </source>
</reference>
<feature type="compositionally biased region" description="Low complexity" evidence="1">
    <location>
        <begin position="377"/>
        <end position="396"/>
    </location>
</feature>
<name>A0A4R2JYZ5_9PSEU</name>